<evidence type="ECO:0000313" key="2">
    <source>
        <dbReference type="Proteomes" id="UP000651452"/>
    </source>
</evidence>
<organism evidence="1 2">
    <name type="scientific">Ascochyta lentis</name>
    <dbReference type="NCBI Taxonomy" id="205686"/>
    <lineage>
        <taxon>Eukaryota</taxon>
        <taxon>Fungi</taxon>
        <taxon>Dikarya</taxon>
        <taxon>Ascomycota</taxon>
        <taxon>Pezizomycotina</taxon>
        <taxon>Dothideomycetes</taxon>
        <taxon>Pleosporomycetidae</taxon>
        <taxon>Pleosporales</taxon>
        <taxon>Pleosporineae</taxon>
        <taxon>Didymellaceae</taxon>
        <taxon>Ascochyta</taxon>
    </lineage>
</organism>
<name>A0A8H7J9I6_9PLEO</name>
<keyword evidence="2" id="KW-1185">Reference proteome</keyword>
<sequence>MASGEGEGEAYLAKFSSTHSYPLSIRTAVPAQKQCDTFTPVNLDSTQNLQSEDDISARRETNQQLVYDTKHKIGGLDDIFNGARDQILVRQLRHEQTAATVMASDPRRKNADVWEIGLLLDHEFEMELERDFLIAKLARLKQEVWRDRLESARLRTVHREQRAKSNLRDQVEFD</sequence>
<evidence type="ECO:0000313" key="1">
    <source>
        <dbReference type="EMBL" id="KAF9700384.1"/>
    </source>
</evidence>
<dbReference type="Proteomes" id="UP000651452">
    <property type="component" value="Unassembled WGS sequence"/>
</dbReference>
<protein>
    <submittedName>
        <fullName evidence="1">Uncharacterized protein</fullName>
    </submittedName>
</protein>
<comment type="caution">
    <text evidence="1">The sequence shown here is derived from an EMBL/GenBank/DDBJ whole genome shotgun (WGS) entry which is preliminary data.</text>
</comment>
<reference evidence="1" key="1">
    <citation type="submission" date="2018-12" db="EMBL/GenBank/DDBJ databases">
        <authorList>
            <person name="Syme R.A."/>
            <person name="Farfan-Caceres L."/>
            <person name="Lichtenzveig J."/>
        </authorList>
    </citation>
    <scope>NUCLEOTIDE SEQUENCE</scope>
    <source>
        <strain evidence="1">Al4</strain>
    </source>
</reference>
<reference evidence="1" key="2">
    <citation type="submission" date="2020-09" db="EMBL/GenBank/DDBJ databases">
        <title>Reference genome assembly for Australian Ascochyta lentis isolate Al4.</title>
        <authorList>
            <person name="Lee R.C."/>
            <person name="Farfan-Caceres L.M."/>
            <person name="Debler J.W."/>
            <person name="Williams A.H."/>
            <person name="Henares B.M."/>
        </authorList>
    </citation>
    <scope>NUCLEOTIDE SEQUENCE</scope>
    <source>
        <strain evidence="1">Al4</strain>
    </source>
</reference>
<accession>A0A8H7J9I6</accession>
<proteinExistence type="predicted"/>
<gene>
    <name evidence="1" type="ORF">EKO04_001331</name>
</gene>
<dbReference type="AlphaFoldDB" id="A0A8H7J9I6"/>
<dbReference type="EMBL" id="RZGK01000003">
    <property type="protein sequence ID" value="KAF9700384.1"/>
    <property type="molecule type" value="Genomic_DNA"/>
</dbReference>